<proteinExistence type="predicted"/>
<reference evidence="2" key="1">
    <citation type="journal article" date="2016" name="Nat. Genet.">
        <title>A high-quality carrot genome assembly provides new insights into carotenoid accumulation and asterid genome evolution.</title>
        <authorList>
            <person name="Iorizzo M."/>
            <person name="Ellison S."/>
            <person name="Senalik D."/>
            <person name="Zeng P."/>
            <person name="Satapoomin P."/>
            <person name="Huang J."/>
            <person name="Bowman M."/>
            <person name="Iovene M."/>
            <person name="Sanseverino W."/>
            <person name="Cavagnaro P."/>
            <person name="Yildiz M."/>
            <person name="Macko-Podgorni A."/>
            <person name="Moranska E."/>
            <person name="Grzebelus E."/>
            <person name="Grzebelus D."/>
            <person name="Ashrafi H."/>
            <person name="Zheng Z."/>
            <person name="Cheng S."/>
            <person name="Spooner D."/>
            <person name="Van Deynze A."/>
            <person name="Simon P."/>
        </authorList>
    </citation>
    <scope>NUCLEOTIDE SEQUENCE</scope>
    <source>
        <tissue evidence="2">Leaf</tissue>
    </source>
</reference>
<feature type="region of interest" description="Disordered" evidence="1">
    <location>
        <begin position="1139"/>
        <end position="1168"/>
    </location>
</feature>
<accession>A0AAF0WMS4</accession>
<feature type="region of interest" description="Disordered" evidence="1">
    <location>
        <begin position="169"/>
        <end position="195"/>
    </location>
</feature>
<feature type="compositionally biased region" description="Basic and acidic residues" evidence="1">
    <location>
        <begin position="740"/>
        <end position="754"/>
    </location>
</feature>
<sequence>MPGNEVGDRVHNFFEQEHVSQGQYHPQIADGNWAAANNNFRVGNQRQFDALSSKTIDYSLQQSDLERARNNQFQQVRHNYNPPSSSRADSVNNQSHNLHQDFNGYMYGHQASQIRPEDANYVGMGIESNLNNSGRGVPLNRQLQGSSTEHPAIMRMDSFESPVSYDFFGGQPKVSEHPSMRQSLPEQQSESSDMQQLQQQLMFRKIKELQRQKDFQQLHARQQHSVKQVSSFTGQGSGNRSYDFINGTPVSDASPWAKLPTGNTNWLHNASSAMQGSPGGLVFTPGQGQASQSGNLIRQQVDQSLPGVPISRLRDSSDQYQYANNKSLQQQATYNNSYQGNNYAAFPEQVNMQDEHINNSLGFQGHKLFGQTSHQGPSGRMNMENPDEVNSLEKNVAMQDFQRKQMVGPSGTSHDTVGEARSSQNSVGLDPAEEKILFGSDDISIWDAFGEKTVMNGEASNCLDSSEINGLPSIQSGSWSALMQSAVAEISSSDVGIQENWTNLSIQHPNPPTRSHQSSTYDTGKHHTSMVANSVQVSAAAFEPVPLSEDTNLKNNYHNSSQVFQQPGQKTSREQIEGQGPNQQSSAGESNWLNSGNQNYGSASHSVNADSDGRRYSNHWAALQNGPSQLSKPNSWTFTNDVTHSGDMPSDVHGKGNHVQNSQNGQKQLMHESLNLKGGIWKVNPMSNSSAEMERLRSTTGSFQEGSSLNTAAVLNSTKSRAGDETNFLGRWKPMEAFVKTKESEDSRKPEHLLKNGPLFMGSAFPSSEKEVKTQNMDTFTEKENQNAGYRSNVSNNNFTDGSKETELSDASDSQSLAGGKQKSSNPGRPKSAGPRKFQYHPMGNLGEDVEPSYQTRHASHSKMMHLHNSEGFRSQDKGFFGNSKLIAQLPRGFIEKGKGQLPDHQEDTNRLDEVSFRGSLPNYGPEMSSAISNSVGMSALDKASHSSENMLELLHKVDQLKEHSAMHSTSTGYIPRSQTPEAESSDGIGGCLQQNQSSSAQGFGLQLAPPAQIRPGLKHFTSNPSRTDNYSSNQATGVGGDQGRMMLNSTALGQSLPSHEVGRGEYKNTKTVPGQTAIESWHTMQESFSSDSSFPCTSSQLQDQLMAKASGHAFSKECISQTITTTGISQKGAFSNRLSNIWPNVPPPQQLSGAQDRPTQPNPVQHHQSDIVESTLPVLHNLEEQGPALVNDSPSELGVDSSHPQGLVCEKEVSRKNVCVQVSSGNTDSTHKVKKSFREECGIQQLHHAPSMNPPSTRRDIEAFGRTLKPNNLVQQDFSLTNQIRAMKDVETDPSYRGSKRQKGTRNILLGEQVALRSGQPYEADATVEDGPLSSTCIPCEDPKVHHFSKQEDYGARNESENLRHGTSAAFNRIEHPNISPQMDPSWSNQYGSIKDGQMLPIHDAHKAVTLKVMEQSNKLSYAESLDHMNVSGDAREINDKHPIENSAFLATENLPSLHLLPPNNAWEHTAVSRPKKRKFAAPEIQSWEKEVSYSCQDLPSLRVAEANWAKAANRLSEKVEEDVDTNNDGLLLPRARKRLSLTRQLMQLLFPAPPAKILSAEASSNYETVVYSVARRALGDTCSLMSCLESNDSPSVQANLCSRKTSDNREKHTSQVMQNFTGRVRKLETELLRLDKKASVSDLKMEVQDVEKISIINRFAMYHSRLQADGADTSSLQNSQKPFPQRYVTAVPLPRNLPDSAQCLSL</sequence>
<keyword evidence="3" id="KW-1185">Reference proteome</keyword>
<organism evidence="2 3">
    <name type="scientific">Daucus carota subsp. sativus</name>
    <name type="common">Carrot</name>
    <dbReference type="NCBI Taxonomy" id="79200"/>
    <lineage>
        <taxon>Eukaryota</taxon>
        <taxon>Viridiplantae</taxon>
        <taxon>Streptophyta</taxon>
        <taxon>Embryophyta</taxon>
        <taxon>Tracheophyta</taxon>
        <taxon>Spermatophyta</taxon>
        <taxon>Magnoliopsida</taxon>
        <taxon>eudicotyledons</taxon>
        <taxon>Gunneridae</taxon>
        <taxon>Pentapetalae</taxon>
        <taxon>asterids</taxon>
        <taxon>campanulids</taxon>
        <taxon>Apiales</taxon>
        <taxon>Apiaceae</taxon>
        <taxon>Apioideae</taxon>
        <taxon>Scandiceae</taxon>
        <taxon>Daucinae</taxon>
        <taxon>Daucus</taxon>
        <taxon>Daucus sect. Daucus</taxon>
    </lineage>
</organism>
<feature type="compositionally biased region" description="Polar residues" evidence="1">
    <location>
        <begin position="580"/>
        <end position="609"/>
    </location>
</feature>
<evidence type="ECO:0000313" key="3">
    <source>
        <dbReference type="Proteomes" id="UP000077755"/>
    </source>
</evidence>
<feature type="region of interest" description="Disordered" evidence="1">
    <location>
        <begin position="406"/>
        <end position="428"/>
    </location>
</feature>
<dbReference type="PANTHER" id="PTHR31267">
    <property type="entry name" value="DENTIN SIALOPHOSPHOPROTEIN-LIKE PROTEIN"/>
    <property type="match status" value="1"/>
</dbReference>
<feature type="region of interest" description="Disordered" evidence="1">
    <location>
        <begin position="563"/>
        <end position="612"/>
    </location>
</feature>
<protein>
    <submittedName>
        <fullName evidence="2">Uncharacterized protein</fullName>
    </submittedName>
</protein>
<feature type="region of interest" description="Disordered" evidence="1">
    <location>
        <begin position="968"/>
        <end position="1002"/>
    </location>
</feature>
<dbReference type="Proteomes" id="UP000077755">
    <property type="component" value="Chromosome 3"/>
</dbReference>
<feature type="compositionally biased region" description="Polar residues" evidence="1">
    <location>
        <begin position="809"/>
        <end position="827"/>
    </location>
</feature>
<feature type="region of interest" description="Disordered" evidence="1">
    <location>
        <begin position="740"/>
        <end position="861"/>
    </location>
</feature>
<dbReference type="KEGG" id="dcr:108214231"/>
<dbReference type="PANTHER" id="PTHR31267:SF2">
    <property type="entry name" value="EXPRESSED PROTEIN"/>
    <property type="match status" value="1"/>
</dbReference>
<evidence type="ECO:0000313" key="2">
    <source>
        <dbReference type="EMBL" id="WOG92196.1"/>
    </source>
</evidence>
<evidence type="ECO:0000256" key="1">
    <source>
        <dbReference type="SAM" id="MobiDB-lite"/>
    </source>
</evidence>
<feature type="compositionally biased region" description="Low complexity" evidence="1">
    <location>
        <begin position="186"/>
        <end position="195"/>
    </location>
</feature>
<feature type="compositionally biased region" description="Polar residues" evidence="1">
    <location>
        <begin position="1021"/>
        <end position="1037"/>
    </location>
</feature>
<feature type="compositionally biased region" description="Polar residues" evidence="1">
    <location>
        <begin position="503"/>
        <end position="522"/>
    </location>
</feature>
<gene>
    <name evidence="2" type="ORF">DCAR_0311456</name>
</gene>
<feature type="region of interest" description="Disordered" evidence="1">
    <location>
        <begin position="503"/>
        <end position="526"/>
    </location>
</feature>
<reference evidence="2" key="2">
    <citation type="submission" date="2022-03" db="EMBL/GenBank/DDBJ databases">
        <title>Draft title - Genomic analysis of global carrot germplasm unveils the trajectory of domestication and the origin of high carotenoid orange carrot.</title>
        <authorList>
            <person name="Iorizzo M."/>
            <person name="Ellison S."/>
            <person name="Senalik D."/>
            <person name="Macko-Podgorni A."/>
            <person name="Grzebelus D."/>
            <person name="Bostan H."/>
            <person name="Rolling W."/>
            <person name="Curaba J."/>
            <person name="Simon P."/>
        </authorList>
    </citation>
    <scope>NUCLEOTIDE SEQUENCE</scope>
    <source>
        <tissue evidence="2">Leaf</tissue>
    </source>
</reference>
<feature type="compositionally biased region" description="Polar residues" evidence="1">
    <location>
        <begin position="968"/>
        <end position="983"/>
    </location>
</feature>
<feature type="region of interest" description="Disordered" evidence="1">
    <location>
        <begin position="1015"/>
        <end position="1046"/>
    </location>
</feature>
<feature type="compositionally biased region" description="Polar residues" evidence="1">
    <location>
        <begin position="1151"/>
        <end position="1167"/>
    </location>
</feature>
<feature type="compositionally biased region" description="Polar residues" evidence="1">
    <location>
        <begin position="786"/>
        <end position="801"/>
    </location>
</feature>
<feature type="compositionally biased region" description="Polar residues" evidence="1">
    <location>
        <begin position="993"/>
        <end position="1002"/>
    </location>
</feature>
<dbReference type="EMBL" id="CP093345">
    <property type="protein sequence ID" value="WOG92196.1"/>
    <property type="molecule type" value="Genomic_DNA"/>
</dbReference>
<feature type="compositionally biased region" description="Polar residues" evidence="1">
    <location>
        <begin position="410"/>
        <end position="427"/>
    </location>
</feature>
<name>A0AAF0WMS4_DAUCS</name>